<dbReference type="EMBL" id="JACHJW010000001">
    <property type="protein sequence ID" value="MBB4958971.1"/>
    <property type="molecule type" value="Genomic_DNA"/>
</dbReference>
<evidence type="ECO:0000313" key="7">
    <source>
        <dbReference type="EMBL" id="MBB4958971.1"/>
    </source>
</evidence>
<dbReference type="InterPro" id="IPR027417">
    <property type="entry name" value="P-loop_NTPase"/>
</dbReference>
<evidence type="ECO:0000256" key="5">
    <source>
        <dbReference type="SAM" id="Phobius"/>
    </source>
</evidence>
<dbReference type="CDD" id="cd01127">
    <property type="entry name" value="TrwB_TraG_TraD_VirD4"/>
    <property type="match status" value="1"/>
</dbReference>
<feature type="transmembrane region" description="Helical" evidence="5">
    <location>
        <begin position="57"/>
        <end position="79"/>
    </location>
</feature>
<keyword evidence="5" id="KW-0812">Transmembrane</keyword>
<proteinExistence type="predicted"/>
<gene>
    <name evidence="7" type="ORF">FHR38_002704</name>
</gene>
<dbReference type="PANTHER" id="PTHR22683">
    <property type="entry name" value="SPORULATION PROTEIN RELATED"/>
    <property type="match status" value="1"/>
</dbReference>
<dbReference type="RefSeq" id="WP_184534981.1">
    <property type="nucleotide sequence ID" value="NZ_JACHJW010000001.1"/>
</dbReference>
<feature type="domain" description="FtsK" evidence="6">
    <location>
        <begin position="258"/>
        <end position="439"/>
    </location>
</feature>
<feature type="transmembrane region" description="Helical" evidence="5">
    <location>
        <begin position="91"/>
        <end position="114"/>
    </location>
</feature>
<comment type="caution">
    <text evidence="7">The sequence shown here is derived from an EMBL/GenBank/DDBJ whole genome shotgun (WGS) entry which is preliminary data.</text>
</comment>
<sequence>MAKTKMPKNAGISTGDTGLASVHTVKLPLWPYLVTPAGSVGLAVATGLAHWRWADDPAAIGGVAVGLTLAGTALTALTWRAAAARGIVRRAVATTTCVAGSAWAIGATIAAPWSSPWLDMWLLGAPTASIAMAVVRILRSVGEDPTSSAGGGLAEAVKSLRNATVGRPTINGAKAAAAITLEPGTSVKELAGDRAALASALDVPETAVRVLPDPDSARRGRVEVVPVDQLRETLTWPGLSAPGRSIALPLVLGVMEDGEPLMVWLPGDHAAGRNAAHFLVVGMTGAGKTEVLLNIAAEVLSRIDADLWLADPRKGHQLPQWAKDGAARLAMTEDDTSDMLEVLYADIATRARQIGQHGHKQWTEGCAQCPRYRVAIVDEAAQVAAGNPLVTELTEAARSAGISLIFGLQRASHDRFPTSARANIGGSICLGVDSETDAGMALSDATLDAGAMPWAWKNTKPGYLYAEVPGTDPARWIMPARSFVADEDDRAAAVAPYRPAGAATRQTTPAESIHPSAPTREETPTPPLNKAIDPGDPPDDVDPATPISAPPGMPRFSFGERPKMAPAQARETLRTHLLTLADAGVDVVRPTELGDVLAETGLSGSWLYQQLRALTRGADALLTATDRGHYRIRVPEPV</sequence>
<evidence type="ECO:0000256" key="4">
    <source>
        <dbReference type="SAM" id="MobiDB-lite"/>
    </source>
</evidence>
<dbReference type="Proteomes" id="UP000578819">
    <property type="component" value="Unassembled WGS sequence"/>
</dbReference>
<evidence type="ECO:0000256" key="3">
    <source>
        <dbReference type="PROSITE-ProRule" id="PRU00289"/>
    </source>
</evidence>
<keyword evidence="5" id="KW-0472">Membrane</keyword>
<accession>A0A7W7SQH8</accession>
<evidence type="ECO:0000256" key="1">
    <source>
        <dbReference type="ARBA" id="ARBA00022741"/>
    </source>
</evidence>
<evidence type="ECO:0000259" key="6">
    <source>
        <dbReference type="PROSITE" id="PS50901"/>
    </source>
</evidence>
<feature type="transmembrane region" description="Helical" evidence="5">
    <location>
        <begin position="29"/>
        <end position="51"/>
    </location>
</feature>
<protein>
    <recommendedName>
        <fullName evidence="6">FtsK domain-containing protein</fullName>
    </recommendedName>
</protein>
<feature type="region of interest" description="Disordered" evidence="4">
    <location>
        <begin position="499"/>
        <end position="560"/>
    </location>
</feature>
<dbReference type="SUPFAM" id="SSF52540">
    <property type="entry name" value="P-loop containing nucleoside triphosphate hydrolases"/>
    <property type="match status" value="1"/>
</dbReference>
<reference evidence="7 8" key="1">
    <citation type="submission" date="2020-08" db="EMBL/GenBank/DDBJ databases">
        <title>Sequencing the genomes of 1000 actinobacteria strains.</title>
        <authorList>
            <person name="Klenk H.-P."/>
        </authorList>
    </citation>
    <scope>NUCLEOTIDE SEQUENCE [LARGE SCALE GENOMIC DNA]</scope>
    <source>
        <strain evidence="7 8">DSM 45886</strain>
    </source>
</reference>
<organism evidence="7 8">
    <name type="scientific">Micromonospora polyrhachis</name>
    <dbReference type="NCBI Taxonomy" id="1282883"/>
    <lineage>
        <taxon>Bacteria</taxon>
        <taxon>Bacillati</taxon>
        <taxon>Actinomycetota</taxon>
        <taxon>Actinomycetes</taxon>
        <taxon>Micromonosporales</taxon>
        <taxon>Micromonosporaceae</taxon>
        <taxon>Micromonospora</taxon>
    </lineage>
</organism>
<evidence type="ECO:0000256" key="2">
    <source>
        <dbReference type="ARBA" id="ARBA00022840"/>
    </source>
</evidence>
<keyword evidence="5" id="KW-1133">Transmembrane helix</keyword>
<dbReference type="GO" id="GO:0003677">
    <property type="term" value="F:DNA binding"/>
    <property type="evidence" value="ECO:0007669"/>
    <property type="project" value="InterPro"/>
</dbReference>
<name>A0A7W7SQH8_9ACTN</name>
<dbReference type="InterPro" id="IPR002543">
    <property type="entry name" value="FtsK_dom"/>
</dbReference>
<dbReference type="PROSITE" id="PS50901">
    <property type="entry name" value="FTSK"/>
    <property type="match status" value="1"/>
</dbReference>
<dbReference type="PANTHER" id="PTHR22683:SF41">
    <property type="entry name" value="DNA TRANSLOCASE FTSK"/>
    <property type="match status" value="1"/>
</dbReference>
<keyword evidence="8" id="KW-1185">Reference proteome</keyword>
<dbReference type="AlphaFoldDB" id="A0A7W7SQH8"/>
<evidence type="ECO:0000313" key="8">
    <source>
        <dbReference type="Proteomes" id="UP000578819"/>
    </source>
</evidence>
<dbReference type="GO" id="GO:0005524">
    <property type="term" value="F:ATP binding"/>
    <property type="evidence" value="ECO:0007669"/>
    <property type="project" value="UniProtKB-UniRule"/>
</dbReference>
<dbReference type="Gene3D" id="3.40.50.300">
    <property type="entry name" value="P-loop containing nucleotide triphosphate hydrolases"/>
    <property type="match status" value="1"/>
</dbReference>
<keyword evidence="1 3" id="KW-0547">Nucleotide-binding</keyword>
<feature type="binding site" evidence="3">
    <location>
        <begin position="282"/>
        <end position="289"/>
    </location>
    <ligand>
        <name>ATP</name>
        <dbReference type="ChEBI" id="CHEBI:30616"/>
    </ligand>
</feature>
<keyword evidence="2 3" id="KW-0067">ATP-binding</keyword>
<dbReference type="InterPro" id="IPR050206">
    <property type="entry name" value="FtsK/SpoIIIE/SftA"/>
</dbReference>